<dbReference type="InterPro" id="IPR045339">
    <property type="entry name" value="DUF6534"/>
</dbReference>
<dbReference type="OrthoDB" id="2738831at2759"/>
<accession>A0A8E2DLD0</accession>
<gene>
    <name evidence="3" type="ORF">OBBRIDRAFT_450525</name>
</gene>
<proteinExistence type="predicted"/>
<dbReference type="Proteomes" id="UP000250043">
    <property type="component" value="Unassembled WGS sequence"/>
</dbReference>
<evidence type="ECO:0000313" key="4">
    <source>
        <dbReference type="Proteomes" id="UP000250043"/>
    </source>
</evidence>
<dbReference type="Pfam" id="PF20152">
    <property type="entry name" value="DUF6534"/>
    <property type="match status" value="1"/>
</dbReference>
<protein>
    <recommendedName>
        <fullName evidence="2">DUF6534 domain-containing protein</fullName>
    </recommendedName>
</protein>
<dbReference type="AlphaFoldDB" id="A0A8E2DLD0"/>
<evidence type="ECO:0000313" key="3">
    <source>
        <dbReference type="EMBL" id="OCH92410.1"/>
    </source>
</evidence>
<name>A0A8E2DLD0_9APHY</name>
<feature type="transmembrane region" description="Helical" evidence="1">
    <location>
        <begin position="41"/>
        <end position="61"/>
    </location>
</feature>
<sequence>MPKTDTILRTLMLYSVSTGLLSSFFALASLITWVTMIYNRVYLAFFCAAPSLLFNSLLATLNGRQTLRTQISDVTCPAPHWIPNSRGPTHAKAWQNPSAESSPAVEIMWIRGLGKRRLKTLPSLPHAEAEMRKDTRSACLDYDD</sequence>
<evidence type="ECO:0000256" key="1">
    <source>
        <dbReference type="SAM" id="Phobius"/>
    </source>
</evidence>
<keyword evidence="1" id="KW-0812">Transmembrane</keyword>
<reference evidence="3 4" key="1">
    <citation type="submission" date="2016-07" db="EMBL/GenBank/DDBJ databases">
        <title>Draft genome of the white-rot fungus Obba rivulosa 3A-2.</title>
        <authorList>
            <consortium name="DOE Joint Genome Institute"/>
            <person name="Miettinen O."/>
            <person name="Riley R."/>
            <person name="Acob R."/>
            <person name="Barry K."/>
            <person name="Cullen D."/>
            <person name="De Vries R."/>
            <person name="Hainaut M."/>
            <person name="Hatakka A."/>
            <person name="Henrissat B."/>
            <person name="Hilden K."/>
            <person name="Kuo R."/>
            <person name="Labutti K."/>
            <person name="Lipzen A."/>
            <person name="Makela M.R."/>
            <person name="Sandor L."/>
            <person name="Spatafora J.W."/>
            <person name="Grigoriev I.V."/>
            <person name="Hibbett D.S."/>
        </authorList>
    </citation>
    <scope>NUCLEOTIDE SEQUENCE [LARGE SCALE GENOMIC DNA]</scope>
    <source>
        <strain evidence="3 4">3A-2</strain>
    </source>
</reference>
<keyword evidence="4" id="KW-1185">Reference proteome</keyword>
<evidence type="ECO:0000259" key="2">
    <source>
        <dbReference type="Pfam" id="PF20152"/>
    </source>
</evidence>
<keyword evidence="1" id="KW-1133">Transmembrane helix</keyword>
<dbReference type="EMBL" id="KV722369">
    <property type="protein sequence ID" value="OCH92410.1"/>
    <property type="molecule type" value="Genomic_DNA"/>
</dbReference>
<keyword evidence="1" id="KW-0472">Membrane</keyword>
<organism evidence="3 4">
    <name type="scientific">Obba rivulosa</name>
    <dbReference type="NCBI Taxonomy" id="1052685"/>
    <lineage>
        <taxon>Eukaryota</taxon>
        <taxon>Fungi</taxon>
        <taxon>Dikarya</taxon>
        <taxon>Basidiomycota</taxon>
        <taxon>Agaricomycotina</taxon>
        <taxon>Agaricomycetes</taxon>
        <taxon>Polyporales</taxon>
        <taxon>Gelatoporiaceae</taxon>
        <taxon>Obba</taxon>
    </lineage>
</organism>
<feature type="transmembrane region" description="Helical" evidence="1">
    <location>
        <begin position="12"/>
        <end position="35"/>
    </location>
</feature>
<feature type="domain" description="DUF6534" evidence="2">
    <location>
        <begin position="4"/>
        <end position="65"/>
    </location>
</feature>